<evidence type="ECO:0000313" key="2">
    <source>
        <dbReference type="EMBL" id="NMH27799.1"/>
    </source>
</evidence>
<feature type="chain" id="PRO_5037362770" description="DUF4890 domain-containing protein" evidence="1">
    <location>
        <begin position="22"/>
        <end position="125"/>
    </location>
</feature>
<dbReference type="EMBL" id="JAAMPU010000103">
    <property type="protein sequence ID" value="NMH27799.1"/>
    <property type="molecule type" value="Genomic_DNA"/>
</dbReference>
<evidence type="ECO:0008006" key="4">
    <source>
        <dbReference type="Google" id="ProtNLM"/>
    </source>
</evidence>
<organism evidence="2 3">
    <name type="scientific">Flavobacterium silvaticum</name>
    <dbReference type="NCBI Taxonomy" id="1852020"/>
    <lineage>
        <taxon>Bacteria</taxon>
        <taxon>Pseudomonadati</taxon>
        <taxon>Bacteroidota</taxon>
        <taxon>Flavobacteriia</taxon>
        <taxon>Flavobacteriales</taxon>
        <taxon>Flavobacteriaceae</taxon>
        <taxon>Flavobacterium</taxon>
    </lineage>
</organism>
<reference evidence="2" key="1">
    <citation type="submission" date="2020-02" db="EMBL/GenBank/DDBJ databases">
        <title>Flavobacterium sp. genome.</title>
        <authorList>
            <person name="Jung H.S."/>
            <person name="Baek J.H."/>
            <person name="Jeon C.O."/>
        </authorList>
    </citation>
    <scope>NUCLEOTIDE SEQUENCE</scope>
    <source>
        <strain evidence="2">SE-s28</strain>
    </source>
</reference>
<comment type="caution">
    <text evidence="2">The sequence shown here is derived from an EMBL/GenBank/DDBJ whole genome shotgun (WGS) entry which is preliminary data.</text>
</comment>
<name>A0A972FR19_9FLAO</name>
<dbReference type="Proteomes" id="UP000712080">
    <property type="component" value="Unassembled WGS sequence"/>
</dbReference>
<keyword evidence="1" id="KW-0732">Signal</keyword>
<protein>
    <recommendedName>
        <fullName evidence="4">DUF4890 domain-containing protein</fullName>
    </recommendedName>
</protein>
<sequence>MKRIKNLLLLTFVLTSSLTFAQQNTSAAASALTQKMKAYIGFNEALTPKVQEINEAFITKAAAVKNSPEARKEKMSDVKEADKERTAALKAIFSDEEFRKFQEFKKENRQELKKTVSKRKTEVPE</sequence>
<evidence type="ECO:0000313" key="3">
    <source>
        <dbReference type="Proteomes" id="UP000712080"/>
    </source>
</evidence>
<feature type="signal peptide" evidence="1">
    <location>
        <begin position="1"/>
        <end position="21"/>
    </location>
</feature>
<proteinExistence type="predicted"/>
<dbReference type="RefSeq" id="WP_169526815.1">
    <property type="nucleotide sequence ID" value="NZ_JAAMPU010000103.1"/>
</dbReference>
<evidence type="ECO:0000256" key="1">
    <source>
        <dbReference type="SAM" id="SignalP"/>
    </source>
</evidence>
<gene>
    <name evidence="2" type="ORF">G6047_07130</name>
</gene>
<dbReference type="AlphaFoldDB" id="A0A972FR19"/>
<keyword evidence="3" id="KW-1185">Reference proteome</keyword>
<accession>A0A972FR19</accession>